<keyword evidence="2" id="KW-1185">Reference proteome</keyword>
<evidence type="ECO:0000313" key="1">
    <source>
        <dbReference type="EMBL" id="MFC6885992.1"/>
    </source>
</evidence>
<name>A0ABW2CVY1_9ACTN</name>
<sequence>MLLIVHTVASGQRLLDAARLLEDDPRVEVVFTQGPDVFGEGARAFLSGLGAAGTPWANATRTRYDLAVAAAHGGVHEVDAPLVVLPQEAGGLGAAGVVARRAGRAAGGAYGLDPRRLVHDGWLVPSAIALPHRDDRAALARACPEALPAAGVVGDPAYDGLVASLDRRPAYRAALGAGDGRKLVVVCSSWGRESLIGRRPGLWPRLLAELPEDEYQVVSLLHPHLWAGRGSWQARAWLAECRRRGLHLVAPEADWRGVLAAADWIIGDHGPATVYGAAAGVPVLLGCFHAAGVGPGSAAALLGETAPRLTGVASLRRQLARAAEEFRPEPLRRVAERITSEPGRFGRNMRRLMYRLLRLGQPPTVPVPRPAVPPFLAK</sequence>
<dbReference type="EMBL" id="JBHSXS010000046">
    <property type="protein sequence ID" value="MFC6885992.1"/>
    <property type="molecule type" value="Genomic_DNA"/>
</dbReference>
<organism evidence="1 2">
    <name type="scientific">Actinomadura yumaensis</name>
    <dbReference type="NCBI Taxonomy" id="111807"/>
    <lineage>
        <taxon>Bacteria</taxon>
        <taxon>Bacillati</taxon>
        <taxon>Actinomycetota</taxon>
        <taxon>Actinomycetes</taxon>
        <taxon>Streptosporangiales</taxon>
        <taxon>Thermomonosporaceae</taxon>
        <taxon>Actinomadura</taxon>
    </lineage>
</organism>
<comment type="caution">
    <text evidence="1">The sequence shown here is derived from an EMBL/GenBank/DDBJ whole genome shotgun (WGS) entry which is preliminary data.</text>
</comment>
<dbReference type="RefSeq" id="WP_309240168.1">
    <property type="nucleotide sequence ID" value="NZ_JBHSXS010000046.1"/>
</dbReference>
<proteinExistence type="predicted"/>
<gene>
    <name evidence="1" type="ORF">ACFQKB_39960</name>
</gene>
<evidence type="ECO:0000313" key="2">
    <source>
        <dbReference type="Proteomes" id="UP001596380"/>
    </source>
</evidence>
<protein>
    <submittedName>
        <fullName evidence="1">Uncharacterized protein</fullName>
    </submittedName>
</protein>
<dbReference type="Proteomes" id="UP001596380">
    <property type="component" value="Unassembled WGS sequence"/>
</dbReference>
<reference evidence="2" key="1">
    <citation type="journal article" date="2019" name="Int. J. Syst. Evol. Microbiol.">
        <title>The Global Catalogue of Microorganisms (GCM) 10K type strain sequencing project: providing services to taxonomists for standard genome sequencing and annotation.</title>
        <authorList>
            <consortium name="The Broad Institute Genomics Platform"/>
            <consortium name="The Broad Institute Genome Sequencing Center for Infectious Disease"/>
            <person name="Wu L."/>
            <person name="Ma J."/>
        </authorList>
    </citation>
    <scope>NUCLEOTIDE SEQUENCE [LARGE SCALE GENOMIC DNA]</scope>
    <source>
        <strain evidence="2">JCM 3369</strain>
    </source>
</reference>
<accession>A0ABW2CVY1</accession>